<feature type="transmembrane region" description="Helical" evidence="17">
    <location>
        <begin position="1497"/>
        <end position="1517"/>
    </location>
</feature>
<dbReference type="PROSITE" id="PS00108">
    <property type="entry name" value="PROTEIN_KINASE_ST"/>
    <property type="match status" value="2"/>
</dbReference>
<evidence type="ECO:0000256" key="4">
    <source>
        <dbReference type="ARBA" id="ARBA00022679"/>
    </source>
</evidence>
<evidence type="ECO:0000256" key="3">
    <source>
        <dbReference type="ARBA" id="ARBA00022527"/>
    </source>
</evidence>
<dbReference type="InterPro" id="IPR008271">
    <property type="entry name" value="Ser/Thr_kinase_AS"/>
</dbReference>
<accession>A0A6N2LEN9</accession>
<proteinExistence type="predicted"/>
<evidence type="ECO:0000256" key="15">
    <source>
        <dbReference type="PROSITE-ProRule" id="PRU10141"/>
    </source>
</evidence>
<evidence type="ECO:0000256" key="11">
    <source>
        <dbReference type="ARBA" id="ARBA00023136"/>
    </source>
</evidence>
<keyword evidence="5 17" id="KW-0812">Transmembrane</keyword>
<dbReference type="InterPro" id="IPR000719">
    <property type="entry name" value="Prot_kinase_dom"/>
</dbReference>
<comment type="catalytic activity">
    <reaction evidence="13">
        <text>L-threonyl-[protein] + ATP = O-phospho-L-threonyl-[protein] + ADP + H(+)</text>
        <dbReference type="Rhea" id="RHEA:46608"/>
        <dbReference type="Rhea" id="RHEA-COMP:11060"/>
        <dbReference type="Rhea" id="RHEA-COMP:11605"/>
        <dbReference type="ChEBI" id="CHEBI:15378"/>
        <dbReference type="ChEBI" id="CHEBI:30013"/>
        <dbReference type="ChEBI" id="CHEBI:30616"/>
        <dbReference type="ChEBI" id="CHEBI:61977"/>
        <dbReference type="ChEBI" id="CHEBI:456216"/>
        <dbReference type="EC" id="2.7.11.1"/>
    </reaction>
</comment>
<dbReference type="InterPro" id="IPR011009">
    <property type="entry name" value="Kinase-like_dom_sf"/>
</dbReference>
<evidence type="ECO:0000256" key="5">
    <source>
        <dbReference type="ARBA" id="ARBA00022692"/>
    </source>
</evidence>
<evidence type="ECO:0000313" key="20">
    <source>
        <dbReference type="EMBL" id="VFU39564.1"/>
    </source>
</evidence>
<keyword evidence="12" id="KW-0325">Glycoprotein</keyword>
<feature type="transmembrane region" description="Helical" evidence="17">
    <location>
        <begin position="634"/>
        <end position="651"/>
    </location>
</feature>
<evidence type="ECO:0000256" key="6">
    <source>
        <dbReference type="ARBA" id="ARBA00022729"/>
    </source>
</evidence>
<dbReference type="GO" id="GO:0004674">
    <property type="term" value="F:protein serine/threonine kinase activity"/>
    <property type="evidence" value="ECO:0007669"/>
    <property type="project" value="UniProtKB-KW"/>
</dbReference>
<dbReference type="Gene3D" id="1.10.510.10">
    <property type="entry name" value="Transferase(Phosphotransferase) domain 1"/>
    <property type="match status" value="3"/>
</dbReference>
<evidence type="ECO:0000256" key="9">
    <source>
        <dbReference type="ARBA" id="ARBA00022840"/>
    </source>
</evidence>
<dbReference type="PROSITE" id="PS00107">
    <property type="entry name" value="PROTEIN_KINASE_ATP"/>
    <property type="match status" value="1"/>
</dbReference>
<keyword evidence="11 17" id="KW-0472">Membrane</keyword>
<comment type="subcellular location">
    <subcellularLocation>
        <location evidence="1">Membrane</location>
        <topology evidence="1">Single-pass membrane protein</topology>
    </subcellularLocation>
</comment>
<dbReference type="EMBL" id="CAADRP010001530">
    <property type="protein sequence ID" value="VFU39564.1"/>
    <property type="molecule type" value="Genomic_DNA"/>
</dbReference>
<evidence type="ECO:0000256" key="14">
    <source>
        <dbReference type="ARBA" id="ARBA00048679"/>
    </source>
</evidence>
<evidence type="ECO:0000256" key="10">
    <source>
        <dbReference type="ARBA" id="ARBA00022989"/>
    </source>
</evidence>
<keyword evidence="4" id="KW-0808">Transferase</keyword>
<gene>
    <name evidence="20" type="ORF">SVIM_LOCUS220333</name>
</gene>
<keyword evidence="8" id="KW-0418">Kinase</keyword>
<evidence type="ECO:0000256" key="2">
    <source>
        <dbReference type="ARBA" id="ARBA00012513"/>
    </source>
</evidence>
<evidence type="ECO:0000256" key="18">
    <source>
        <dbReference type="SAM" id="SignalP"/>
    </source>
</evidence>
<evidence type="ECO:0000256" key="12">
    <source>
        <dbReference type="ARBA" id="ARBA00023180"/>
    </source>
</evidence>
<dbReference type="PROSITE" id="PS50011">
    <property type="entry name" value="PROTEIN_KINASE_DOM"/>
    <property type="match status" value="2"/>
</dbReference>
<evidence type="ECO:0000256" key="17">
    <source>
        <dbReference type="SAM" id="Phobius"/>
    </source>
</evidence>
<comment type="catalytic activity">
    <reaction evidence="14">
        <text>L-seryl-[protein] + ATP = O-phospho-L-seryl-[protein] + ADP + H(+)</text>
        <dbReference type="Rhea" id="RHEA:17989"/>
        <dbReference type="Rhea" id="RHEA-COMP:9863"/>
        <dbReference type="Rhea" id="RHEA-COMP:11604"/>
        <dbReference type="ChEBI" id="CHEBI:15378"/>
        <dbReference type="ChEBI" id="CHEBI:29999"/>
        <dbReference type="ChEBI" id="CHEBI:30616"/>
        <dbReference type="ChEBI" id="CHEBI:83421"/>
        <dbReference type="ChEBI" id="CHEBI:456216"/>
        <dbReference type="EC" id="2.7.11.1"/>
    </reaction>
</comment>
<feature type="region of interest" description="Disordered" evidence="16">
    <location>
        <begin position="997"/>
        <end position="1018"/>
    </location>
</feature>
<dbReference type="GO" id="GO:0030247">
    <property type="term" value="F:polysaccharide binding"/>
    <property type="evidence" value="ECO:0007669"/>
    <property type="project" value="InterPro"/>
</dbReference>
<evidence type="ECO:0000256" key="16">
    <source>
        <dbReference type="SAM" id="MobiDB-lite"/>
    </source>
</evidence>
<feature type="domain" description="Protein kinase" evidence="19">
    <location>
        <begin position="1004"/>
        <end position="1283"/>
    </location>
</feature>
<sequence length="1880" mass="208564">MDSSVFKLSPFLSVSVIVLLLFIQIPSSLSNNDLFGDCSNQFVCGRIKADFPFWGSARPSACGIPELELKCENNITKMSINEVRYRVLDIKQDTKTLRIAREDFLVGLCPPLYVNSTFDPTMFESVTHDYMNFTFLYGCLPVFFKVPPPFTCRINGVDYDSGFVVPGANGPGFCYSSVFFPAPVIALTSILDVPALKRFLKKGFEVRWKVDGTACRECLISEGVCGYDTTFNKTTCYCRNQSTGSSTCAPPGSPPTAAPFSDEERYLNCRNLFDCGNVKGIGYPFSGSNRPDYCGYPGFELNCSNQDPEITIIQSTYRVLGINKQSRTLDVARTDTTENLCPTLLFNTTLNPNLLSYTKDAHNITIYYGCPPQASPTSHLLTQFPCSINTTEMTSYFTATTDFSLLESCANSVIVPVRESAYEQIKKNVTVAKLLGALGQGFGLEWKANDTLCDTCNSSGGQCGYNQTTKAFACYCADQPRDFNCLPSPPSQSTKETSNPDSLKIGLSTAGTVVCVFLGCWIMTIIQRKRRKVALLKSKDIPVATPPSTQRLATSTDLSQTTPAITSSKSDINKGSTYFGVRVFSYNELEEATSYFDSSKELGDGGFGTVYYGVLRDGRAVAVKRLYENNLRRAVAAIIAFSIIVICFTRREGSFSGIIAMTFKLKSSQNVDRFETFMMDYHGLTPRRYSYSEIKKITNSFTNKLGQGGFGNVYKGKFKDGRLVAVKVLKESEGDGEEFMNEVASITRTSHVNIVTLLDEERYLNCRNLFDCGNIKGIGYPFSGSNRPDYCGYPGFELNCSNQDPEITIIQSTYRVLGMNKQSRTLDVARTDYTENLCPTLLFNTTLNPNLLSYTKDAHNITIYYGCPTQGSPTSHLLTQFPCSINTTEMTSYFTATTDFSVLESCANSVIVPVRESAYEQIMKNATVAKLLGAIGQGFGLEWKANDTLCDTCNSSGGLSIAGTVVCVFLGCWIMTIIQWKRRKDALLKSKDIPVTTPPSSKRLATSTDLSQTTPAITSSKSDINKGSTYFGVRVFSYNELEEATSYFDSSKELGDGGFGTILAHLRHTNLVTLHGCTSRHGGELLLVYEYIPNGTVSDHLHGKQSNAGLLTWPVRMSIAIETACALAYLHSSDVIHRDVKTNNILLDNDFHVKVADFGLSIVPLMSLMCQLLHKERPDMLIRSIFNATNSRTRATFTALLISALEAVDTNRHRQDINLSIMAVNKIQNHALNELVDPFLGFDKDFVVRKMVTSVAELAFRCLQQQREMRPTMVEVLEILRRIEKENYGAEKAHVLDTREDDSGLLKHPPPPLELSPDSDNLQNCNQHFSCGAVKQTSQTLRLSLLGLYNDSPCIYSFNTTTFANSSFSLVSNHETLSLFYGCKNLGDAVMANFKFSCPGPGYSEESFFMIGDPVPGPPLMDKCQTSFQVPFLRSREQELQAKGSSLLVEVLKEGFDVRYSNPSRDDYKKWYKHSGGQSGFDGEPICICDDQLLCPGVSLASGALLVIIVGGWVMVVKRMKKRKSAMEQFEGLPAVTPTSSIGLATSANFFRATPYIANSKSGIDKSSTYFGVRVFSYNELEEATNCFDSSKLLGDGGFGTVYHGLLRDGREVAVKRLYECNMRRAVQFMNEIEILAQLRHRNLVELHGCTSRHGRELLLVYEYIPNGTVADHLHGRQSNSGLLPWPVRMSIAIETACALAYLHSSDVIHRDVKTDNILLENDFHVKVADFGLSRLFPTDVTHVSTAPQGTPGYVDPEYYQCYHLTNKSDVYSFGVVLIELISALAAVDITRSVHDINLSTMAVRKIQSQALNELVDPFLGFDKDFVVREMITSVAELAFRCLQYEREMRPTIEEVVEELRGIERENYGAGKGEIEYQGR</sequence>
<dbReference type="Gene3D" id="3.30.200.20">
    <property type="entry name" value="Phosphorylase Kinase, domain 1"/>
    <property type="match status" value="3"/>
</dbReference>
<feature type="domain" description="Protein kinase" evidence="19">
    <location>
        <begin position="1588"/>
        <end position="1863"/>
    </location>
</feature>
<keyword evidence="3" id="KW-0723">Serine/threonine-protein kinase</keyword>
<feature type="signal peptide" evidence="18">
    <location>
        <begin position="1"/>
        <end position="30"/>
    </location>
</feature>
<keyword evidence="10 17" id="KW-1133">Transmembrane helix</keyword>
<dbReference type="SMART" id="SM00220">
    <property type="entry name" value="S_TKc"/>
    <property type="match status" value="2"/>
</dbReference>
<dbReference type="Pfam" id="PF07714">
    <property type="entry name" value="PK_Tyr_Ser-Thr"/>
    <property type="match status" value="3"/>
</dbReference>
<dbReference type="InterPro" id="IPR025287">
    <property type="entry name" value="WAK_GUB"/>
</dbReference>
<keyword evidence="9 15" id="KW-0067">ATP-binding</keyword>
<dbReference type="PANTHER" id="PTHR46008:SF34">
    <property type="entry name" value="PROTEIN KINASE DOMAIN-CONTAINING PROTEIN"/>
    <property type="match status" value="1"/>
</dbReference>
<dbReference type="Pfam" id="PF13947">
    <property type="entry name" value="GUB_WAK_bind"/>
    <property type="match status" value="3"/>
</dbReference>
<organism evidence="20">
    <name type="scientific">Salix viminalis</name>
    <name type="common">Common osier</name>
    <name type="synonym">Basket willow</name>
    <dbReference type="NCBI Taxonomy" id="40686"/>
    <lineage>
        <taxon>Eukaryota</taxon>
        <taxon>Viridiplantae</taxon>
        <taxon>Streptophyta</taxon>
        <taxon>Embryophyta</taxon>
        <taxon>Tracheophyta</taxon>
        <taxon>Spermatophyta</taxon>
        <taxon>Magnoliopsida</taxon>
        <taxon>eudicotyledons</taxon>
        <taxon>Gunneridae</taxon>
        <taxon>Pentapetalae</taxon>
        <taxon>rosids</taxon>
        <taxon>fabids</taxon>
        <taxon>Malpighiales</taxon>
        <taxon>Salicaceae</taxon>
        <taxon>Saliceae</taxon>
        <taxon>Salix</taxon>
    </lineage>
</organism>
<keyword evidence="7 15" id="KW-0547">Nucleotide-binding</keyword>
<dbReference type="PANTHER" id="PTHR46008">
    <property type="entry name" value="LEAF RUST 10 DISEASE-RESISTANCE LOCUS RECEPTOR-LIKE PROTEIN KINASE-LIKE 1.4"/>
    <property type="match status" value="1"/>
</dbReference>
<dbReference type="FunFam" id="1.10.510.10:FF:000161">
    <property type="entry name" value="Wall-associated receptor kinase-like 20"/>
    <property type="match status" value="1"/>
</dbReference>
<reference evidence="20" key="1">
    <citation type="submission" date="2019-03" db="EMBL/GenBank/DDBJ databases">
        <authorList>
            <person name="Mank J."/>
            <person name="Almeida P."/>
        </authorList>
    </citation>
    <scope>NUCLEOTIDE SEQUENCE</scope>
    <source>
        <strain evidence="20">78183</strain>
    </source>
</reference>
<dbReference type="Pfam" id="PF14380">
    <property type="entry name" value="WAK_assoc"/>
    <property type="match status" value="4"/>
</dbReference>
<evidence type="ECO:0000259" key="19">
    <source>
        <dbReference type="PROSITE" id="PS50011"/>
    </source>
</evidence>
<feature type="transmembrane region" description="Helical" evidence="17">
    <location>
        <begin position="505"/>
        <end position="526"/>
    </location>
</feature>
<dbReference type="SUPFAM" id="SSF56112">
    <property type="entry name" value="Protein kinase-like (PK-like)"/>
    <property type="match status" value="4"/>
</dbReference>
<feature type="compositionally biased region" description="Polar residues" evidence="16">
    <location>
        <begin position="998"/>
        <end position="1018"/>
    </location>
</feature>
<name>A0A6N2LEN9_SALVM</name>
<dbReference type="GO" id="GO:0005886">
    <property type="term" value="C:plasma membrane"/>
    <property type="evidence" value="ECO:0007669"/>
    <property type="project" value="UniProtKB-ARBA"/>
</dbReference>
<evidence type="ECO:0000256" key="8">
    <source>
        <dbReference type="ARBA" id="ARBA00022777"/>
    </source>
</evidence>
<dbReference type="GO" id="GO:0005524">
    <property type="term" value="F:ATP binding"/>
    <property type="evidence" value="ECO:0007669"/>
    <property type="project" value="UniProtKB-UniRule"/>
</dbReference>
<protein>
    <recommendedName>
        <fullName evidence="2">non-specific serine/threonine protein kinase</fullName>
        <ecNumber evidence="2">2.7.11.1</ecNumber>
    </recommendedName>
</protein>
<dbReference type="InterPro" id="IPR017441">
    <property type="entry name" value="Protein_kinase_ATP_BS"/>
</dbReference>
<evidence type="ECO:0000256" key="1">
    <source>
        <dbReference type="ARBA" id="ARBA00004167"/>
    </source>
</evidence>
<dbReference type="EC" id="2.7.11.1" evidence="2"/>
<dbReference type="InterPro" id="IPR001245">
    <property type="entry name" value="Ser-Thr/Tyr_kinase_cat_dom"/>
</dbReference>
<dbReference type="InterPro" id="IPR032872">
    <property type="entry name" value="WAK_assoc_C"/>
</dbReference>
<evidence type="ECO:0000256" key="13">
    <source>
        <dbReference type="ARBA" id="ARBA00047899"/>
    </source>
</evidence>
<feature type="chain" id="PRO_5026669222" description="non-specific serine/threonine protein kinase" evidence="18">
    <location>
        <begin position="31"/>
        <end position="1880"/>
    </location>
</feature>
<evidence type="ECO:0000256" key="7">
    <source>
        <dbReference type="ARBA" id="ARBA00022741"/>
    </source>
</evidence>
<feature type="binding site" evidence="15">
    <location>
        <position position="1616"/>
    </location>
    <ligand>
        <name>ATP</name>
        <dbReference type="ChEBI" id="CHEBI:30616"/>
    </ligand>
</feature>
<keyword evidence="6 18" id="KW-0732">Signal</keyword>